<feature type="transmembrane region" description="Helical" evidence="1">
    <location>
        <begin position="12"/>
        <end position="30"/>
    </location>
</feature>
<keyword evidence="1" id="KW-0812">Transmembrane</keyword>
<name>A0AB32XDB6_MYCFM</name>
<evidence type="ECO:0000313" key="3">
    <source>
        <dbReference type="Proteomes" id="UP000007473"/>
    </source>
</evidence>
<dbReference type="EMBL" id="CP002458">
    <property type="protein sequence ID" value="ADV35029.1"/>
    <property type="molecule type" value="Genomic_DNA"/>
</dbReference>
<organism evidence="2 3">
    <name type="scientific">Mycoplasmopsis fermentans (strain M64)</name>
    <name type="common">Mycoplasma fermentans</name>
    <dbReference type="NCBI Taxonomy" id="943945"/>
    <lineage>
        <taxon>Bacteria</taxon>
        <taxon>Bacillati</taxon>
        <taxon>Mycoplasmatota</taxon>
        <taxon>Mycoplasmoidales</taxon>
        <taxon>Metamycoplasmataceae</taxon>
        <taxon>Mycoplasmopsis</taxon>
    </lineage>
</organism>
<dbReference type="RefSeq" id="WP_013355043.1">
    <property type="nucleotide sequence ID" value="NC_014921.1"/>
</dbReference>
<dbReference type="Proteomes" id="UP000007473">
    <property type="component" value="Chromosome"/>
</dbReference>
<reference evidence="2 3" key="1">
    <citation type="journal article" date="2011" name="J. Bacteriol.">
        <title>Genome sequence of the repetitive-sequence-rich Mycoplasma fermentans strain M64.</title>
        <authorList>
            <person name="Shu H.W."/>
            <person name="Liu T.T."/>
            <person name="Chang H.Y."/>
            <person name="Liu Y.M."/>
            <person name="Wu K.M."/>
            <person name="Shu H.Y."/>
            <person name="Tsai S.F."/>
            <person name="Hsiao K.J."/>
            <person name="Hu W.S."/>
            <person name="Ng W.V."/>
        </authorList>
    </citation>
    <scope>NUCLEOTIDE SEQUENCE [LARGE SCALE GENOMIC DNA]</scope>
    <source>
        <strain evidence="2 3">M64</strain>
    </source>
</reference>
<dbReference type="AlphaFoldDB" id="A0AB32XDB6"/>
<sequence length="113" mass="13568">MCKVSDYNVAKQLILFFILQLFSMLKVPTYKDLNINIKKILWTKNYKSFTEFQKAYSGVFCAKLGHYLSKHKANTKTNFLNMYQIIFYQGFINYNREKELLDLLTYKEKSQTY</sequence>
<keyword evidence="1" id="KW-1133">Transmembrane helix</keyword>
<protein>
    <submittedName>
        <fullName evidence="2">ExiS</fullName>
    </submittedName>
</protein>
<proteinExistence type="predicted"/>
<dbReference type="KEGG" id="mfm:MfeM64YM_1034"/>
<keyword evidence="1" id="KW-0472">Membrane</keyword>
<evidence type="ECO:0000313" key="2">
    <source>
        <dbReference type="EMBL" id="ADV35029.1"/>
    </source>
</evidence>
<gene>
    <name evidence="2" type="primary">exiS-4</name>
    <name evidence="2" type="ordered locus">MfeM64YM_1034</name>
</gene>
<evidence type="ECO:0000256" key="1">
    <source>
        <dbReference type="SAM" id="Phobius"/>
    </source>
</evidence>
<accession>A0AB32XDB6</accession>